<dbReference type="InterPro" id="IPR016181">
    <property type="entry name" value="Acyl_CoA_acyltransferase"/>
</dbReference>
<evidence type="ECO:0000313" key="6">
    <source>
        <dbReference type="Proteomes" id="UP000241890"/>
    </source>
</evidence>
<protein>
    <recommendedName>
        <fullName evidence="4">N-acetyltransferase domain-containing protein</fullName>
    </recommendedName>
</protein>
<name>A0A2R5GG41_9STRA</name>
<dbReference type="EMBL" id="BEYU01000055">
    <property type="protein sequence ID" value="GBG29299.1"/>
    <property type="molecule type" value="Genomic_DNA"/>
</dbReference>
<dbReference type="AlphaFoldDB" id="A0A2R5GG41"/>
<dbReference type="Gene3D" id="3.40.630.30">
    <property type="match status" value="1"/>
</dbReference>
<dbReference type="InParanoid" id="A0A2R5GG41"/>
<evidence type="ECO:0000259" key="4">
    <source>
        <dbReference type="PROSITE" id="PS51186"/>
    </source>
</evidence>
<dbReference type="GO" id="GO:0016747">
    <property type="term" value="F:acyltransferase activity, transferring groups other than amino-acyl groups"/>
    <property type="evidence" value="ECO:0007669"/>
    <property type="project" value="InterPro"/>
</dbReference>
<evidence type="ECO:0000313" key="5">
    <source>
        <dbReference type="EMBL" id="GBG29299.1"/>
    </source>
</evidence>
<dbReference type="SUPFAM" id="SSF55729">
    <property type="entry name" value="Acyl-CoA N-acyltransferases (Nat)"/>
    <property type="match status" value="1"/>
</dbReference>
<reference evidence="5 6" key="1">
    <citation type="submission" date="2017-12" db="EMBL/GenBank/DDBJ databases">
        <title>Sequencing, de novo assembly and annotation of complete genome of a new Thraustochytrid species, strain FCC1311.</title>
        <authorList>
            <person name="Sedici K."/>
            <person name="Godart F."/>
            <person name="Aiese Cigliano R."/>
            <person name="Sanseverino W."/>
            <person name="Barakat M."/>
            <person name="Ortet P."/>
            <person name="Marechal E."/>
            <person name="Cagnac O."/>
            <person name="Amato A."/>
        </authorList>
    </citation>
    <scope>NUCLEOTIDE SEQUENCE [LARGE SCALE GENOMIC DNA]</scope>
</reference>
<dbReference type="CDD" id="cd04301">
    <property type="entry name" value="NAT_SF"/>
    <property type="match status" value="1"/>
</dbReference>
<dbReference type="PROSITE" id="PS51186">
    <property type="entry name" value="GNAT"/>
    <property type="match status" value="1"/>
</dbReference>
<organism evidence="5 6">
    <name type="scientific">Hondaea fermentalgiana</name>
    <dbReference type="NCBI Taxonomy" id="2315210"/>
    <lineage>
        <taxon>Eukaryota</taxon>
        <taxon>Sar</taxon>
        <taxon>Stramenopiles</taxon>
        <taxon>Bigyra</taxon>
        <taxon>Labyrinthulomycetes</taxon>
        <taxon>Thraustochytrida</taxon>
        <taxon>Thraustochytriidae</taxon>
        <taxon>Hondaea</taxon>
    </lineage>
</organism>
<keyword evidence="6" id="KW-1185">Reference proteome</keyword>
<feature type="compositionally biased region" description="Polar residues" evidence="3">
    <location>
        <begin position="1"/>
        <end position="16"/>
    </location>
</feature>
<dbReference type="Proteomes" id="UP000241890">
    <property type="component" value="Unassembled WGS sequence"/>
</dbReference>
<dbReference type="PANTHER" id="PTHR43877">
    <property type="entry name" value="AMINOALKYLPHOSPHONATE N-ACETYLTRANSFERASE-RELATED-RELATED"/>
    <property type="match status" value="1"/>
</dbReference>
<feature type="region of interest" description="Disordered" evidence="3">
    <location>
        <begin position="1"/>
        <end position="20"/>
    </location>
</feature>
<keyword evidence="2" id="KW-0012">Acyltransferase</keyword>
<dbReference type="PANTHER" id="PTHR43877:SF2">
    <property type="entry name" value="AMINOALKYLPHOSPHONATE N-ACETYLTRANSFERASE-RELATED"/>
    <property type="match status" value="1"/>
</dbReference>
<keyword evidence="1" id="KW-0808">Transferase</keyword>
<dbReference type="InterPro" id="IPR050832">
    <property type="entry name" value="Bact_Acetyltransf"/>
</dbReference>
<accession>A0A2R5GG41</accession>
<evidence type="ECO:0000256" key="2">
    <source>
        <dbReference type="ARBA" id="ARBA00023315"/>
    </source>
</evidence>
<sequence length="205" mass="22710">MAESAQAASRTATSWRVSRPQDAENEVVVDALVTIINAAYSRGEEGMWRNPATERTNPEEVKKLLLAEELILIFSKEDDEEDETILGSVMCKAPFKKDNEELAELGMLAVAENATGLGLGSQLIEAAETHARSKGCTIMRLEILSPAEYVHPFKQRLHKWYCRLGYEPGPVEDFKESYPALADLLAVKCKFQVYHKPLVAPASSA</sequence>
<comment type="caution">
    <text evidence="5">The sequence shown here is derived from an EMBL/GenBank/DDBJ whole genome shotgun (WGS) entry which is preliminary data.</text>
</comment>
<dbReference type="Pfam" id="PF00583">
    <property type="entry name" value="Acetyltransf_1"/>
    <property type="match status" value="1"/>
</dbReference>
<evidence type="ECO:0000256" key="3">
    <source>
        <dbReference type="SAM" id="MobiDB-lite"/>
    </source>
</evidence>
<evidence type="ECO:0000256" key="1">
    <source>
        <dbReference type="ARBA" id="ARBA00022679"/>
    </source>
</evidence>
<dbReference type="InterPro" id="IPR000182">
    <property type="entry name" value="GNAT_dom"/>
</dbReference>
<gene>
    <name evidence="5" type="ORF">FCC1311_055212</name>
</gene>
<proteinExistence type="predicted"/>
<feature type="domain" description="N-acetyltransferase" evidence="4">
    <location>
        <begin position="26"/>
        <end position="190"/>
    </location>
</feature>
<dbReference type="OrthoDB" id="5689at2759"/>